<protein>
    <submittedName>
        <fullName evidence="2">Uncharacterized protein</fullName>
    </submittedName>
</protein>
<feature type="compositionally biased region" description="Basic and acidic residues" evidence="1">
    <location>
        <begin position="300"/>
        <end position="312"/>
    </location>
</feature>
<feature type="region of interest" description="Disordered" evidence="1">
    <location>
        <begin position="238"/>
        <end position="363"/>
    </location>
</feature>
<comment type="caution">
    <text evidence="2">The sequence shown here is derived from an EMBL/GenBank/DDBJ whole genome shotgun (WGS) entry which is preliminary data.</text>
</comment>
<accession>A0A1X2GL97</accession>
<reference evidence="2 3" key="1">
    <citation type="submission" date="2016-07" db="EMBL/GenBank/DDBJ databases">
        <title>Pervasive Adenine N6-methylation of Active Genes in Fungi.</title>
        <authorList>
            <consortium name="DOE Joint Genome Institute"/>
            <person name="Mondo S.J."/>
            <person name="Dannebaum R.O."/>
            <person name="Kuo R.C."/>
            <person name="Labutti K."/>
            <person name="Haridas S."/>
            <person name="Kuo A."/>
            <person name="Salamov A."/>
            <person name="Ahrendt S.R."/>
            <person name="Lipzen A."/>
            <person name="Sullivan W."/>
            <person name="Andreopoulos W.B."/>
            <person name="Clum A."/>
            <person name="Lindquist E."/>
            <person name="Daum C."/>
            <person name="Ramamoorthy G.K."/>
            <person name="Gryganskyi A."/>
            <person name="Culley D."/>
            <person name="Magnuson J.K."/>
            <person name="James T.Y."/>
            <person name="O'Malley M.A."/>
            <person name="Stajich J.E."/>
            <person name="Spatafora J.W."/>
            <person name="Visel A."/>
            <person name="Grigoriev I.V."/>
        </authorList>
    </citation>
    <scope>NUCLEOTIDE SEQUENCE [LARGE SCALE GENOMIC DNA]</scope>
    <source>
        <strain evidence="2 3">NRRL 3301</strain>
    </source>
</reference>
<gene>
    <name evidence="2" type="ORF">DM01DRAFT_1303761</name>
</gene>
<keyword evidence="3" id="KW-1185">Reference proteome</keyword>
<organism evidence="2 3">
    <name type="scientific">Hesseltinella vesiculosa</name>
    <dbReference type="NCBI Taxonomy" id="101127"/>
    <lineage>
        <taxon>Eukaryota</taxon>
        <taxon>Fungi</taxon>
        <taxon>Fungi incertae sedis</taxon>
        <taxon>Mucoromycota</taxon>
        <taxon>Mucoromycotina</taxon>
        <taxon>Mucoromycetes</taxon>
        <taxon>Mucorales</taxon>
        <taxon>Cunninghamellaceae</taxon>
        <taxon>Hesseltinella</taxon>
    </lineage>
</organism>
<feature type="region of interest" description="Disordered" evidence="1">
    <location>
        <begin position="1"/>
        <end position="25"/>
    </location>
</feature>
<evidence type="ECO:0000256" key="1">
    <source>
        <dbReference type="SAM" id="MobiDB-lite"/>
    </source>
</evidence>
<evidence type="ECO:0000313" key="2">
    <source>
        <dbReference type="EMBL" id="ORX56301.1"/>
    </source>
</evidence>
<dbReference type="Proteomes" id="UP000242146">
    <property type="component" value="Unassembled WGS sequence"/>
</dbReference>
<dbReference type="STRING" id="101127.A0A1X2GL97"/>
<name>A0A1X2GL97_9FUNG</name>
<evidence type="ECO:0000313" key="3">
    <source>
        <dbReference type="Proteomes" id="UP000242146"/>
    </source>
</evidence>
<dbReference type="EMBL" id="MCGT01000010">
    <property type="protein sequence ID" value="ORX56301.1"/>
    <property type="molecule type" value="Genomic_DNA"/>
</dbReference>
<proteinExistence type="predicted"/>
<feature type="compositionally biased region" description="Acidic residues" evidence="1">
    <location>
        <begin position="477"/>
        <end position="493"/>
    </location>
</feature>
<feature type="compositionally biased region" description="Polar residues" evidence="1">
    <location>
        <begin position="249"/>
        <end position="259"/>
    </location>
</feature>
<sequence>MSTQPIYSEQNNTTNQNIAGLKGSSYPFTPGTSDVHLDAVPGSAPFLSDMPSSAALDHLQAMIKPDTIYEQPPSYISIDHIPPAPPPCLTPVQTPGLSQGIISPQSQADLASVAPMLLPKSNPPTVINAAPITMSDASHLSSTSAFPEPALVQPADVFQNQPLAFTNPPPNVNATASMVIPVEPPAPMVYPSQHVKDEQLTEIVQQLGVSDSTLQLQQQQHCQQTMLQQNVSPHFHAHDPLHGAFGFPANQQIHTPVTTPYSSHPSPAHPLPHDVPQNLEFNMSAITLPPGPTPPAPAGDGKRQQPDSDEHRKKTRRHTVSTPQNGTASQRVATRPRRSNSKPGKPNLQISLPPPPTPAELGLKNALSPATSLSINSTTSTPAISRKLAMASSAFNPPELVSPEDYENMPRDQLIARLVELETEIRAQQTSSPSLSTTNSQAPLSAHGSISTPSPFSAADGPVPLTQSKPNVTPIHEEDEDDDEDEDDEDDDHDHDPQQHKQPEPAKPTSKKSKARYSDELHAGPMKCGWTNCGIVLDGLKLLNEHLSDVHVCSGKVKGTLFSHPLTFFFHTNVDGLCV</sequence>
<dbReference type="AlphaFoldDB" id="A0A1X2GL97"/>
<feature type="compositionally biased region" description="Basic and acidic residues" evidence="1">
    <location>
        <begin position="494"/>
        <end position="504"/>
    </location>
</feature>
<feature type="region of interest" description="Disordered" evidence="1">
    <location>
        <begin position="426"/>
        <end position="518"/>
    </location>
</feature>
<feature type="compositionally biased region" description="Polar residues" evidence="1">
    <location>
        <begin position="426"/>
        <end position="455"/>
    </location>
</feature>
<feature type="compositionally biased region" description="Polar residues" evidence="1">
    <location>
        <begin position="320"/>
        <end position="332"/>
    </location>
</feature>
<feature type="compositionally biased region" description="Polar residues" evidence="1">
    <location>
        <begin position="1"/>
        <end position="18"/>
    </location>
</feature>